<keyword evidence="1" id="KW-0460">Magnesium</keyword>
<organism evidence="2 3">
    <name type="scientific">Rhodotorula toruloides</name>
    <name type="common">Yeast</name>
    <name type="synonym">Rhodosporidium toruloides</name>
    <dbReference type="NCBI Taxonomy" id="5286"/>
    <lineage>
        <taxon>Eukaryota</taxon>
        <taxon>Fungi</taxon>
        <taxon>Dikarya</taxon>
        <taxon>Basidiomycota</taxon>
        <taxon>Pucciniomycotina</taxon>
        <taxon>Microbotryomycetes</taxon>
        <taxon>Sporidiobolales</taxon>
        <taxon>Sporidiobolaceae</taxon>
        <taxon>Rhodotorula</taxon>
    </lineage>
</organism>
<dbReference type="InterPro" id="IPR036704">
    <property type="entry name" value="RraA/RraA-like_sf"/>
</dbReference>
<dbReference type="Pfam" id="PF03737">
    <property type="entry name" value="RraA-like"/>
    <property type="match status" value="1"/>
</dbReference>
<name>A0A511KMX6_RHOTO</name>
<protein>
    <submittedName>
        <fullName evidence="2">Ribonuclease E inhibitor RraA/Dimethylmenaquinone methyltransferase domain containing protein</fullName>
    </submittedName>
</protein>
<dbReference type="GO" id="GO:0047443">
    <property type="term" value="F:4-hydroxy-4-methyl-2-oxoglutarate aldolase activity"/>
    <property type="evidence" value="ECO:0007669"/>
    <property type="project" value="TreeGrafter"/>
</dbReference>
<reference evidence="2 3" key="1">
    <citation type="submission" date="2019-07" db="EMBL/GenBank/DDBJ databases">
        <title>Rhodotorula toruloides NBRC10032 genome sequencing.</title>
        <authorList>
            <person name="Shida Y."/>
            <person name="Takaku H."/>
            <person name="Ogasawara W."/>
            <person name="Mori K."/>
        </authorList>
    </citation>
    <scope>NUCLEOTIDE SEQUENCE [LARGE SCALE GENOMIC DNA]</scope>
    <source>
        <strain evidence="2 3">NBRC10032</strain>
    </source>
</reference>
<dbReference type="SUPFAM" id="SSF89562">
    <property type="entry name" value="RraA-like"/>
    <property type="match status" value="1"/>
</dbReference>
<dbReference type="CDD" id="cd16841">
    <property type="entry name" value="RraA_family"/>
    <property type="match status" value="1"/>
</dbReference>
<gene>
    <name evidence="2" type="ORF">Rt10032_c16g5714</name>
</gene>
<dbReference type="AlphaFoldDB" id="A0A511KMX6"/>
<dbReference type="EMBL" id="BJWK01000016">
    <property type="protein sequence ID" value="GEM11697.1"/>
    <property type="molecule type" value="Genomic_DNA"/>
</dbReference>
<feature type="binding site" evidence="1">
    <location>
        <begin position="105"/>
        <end position="108"/>
    </location>
    <ligand>
        <name>substrate</name>
    </ligand>
</feature>
<dbReference type="PANTHER" id="PTHR33254">
    <property type="entry name" value="4-HYDROXY-4-METHYL-2-OXOGLUTARATE ALDOLASE 3-RELATED"/>
    <property type="match status" value="1"/>
</dbReference>
<dbReference type="PANTHER" id="PTHR33254:SF4">
    <property type="entry name" value="4-HYDROXY-4-METHYL-2-OXOGLUTARATE ALDOLASE 3-RELATED"/>
    <property type="match status" value="1"/>
</dbReference>
<feature type="binding site" evidence="1">
    <location>
        <position position="127"/>
    </location>
    <ligand>
        <name>substrate</name>
    </ligand>
</feature>
<proteinExistence type="predicted"/>
<evidence type="ECO:0000313" key="3">
    <source>
        <dbReference type="Proteomes" id="UP000321518"/>
    </source>
</evidence>
<dbReference type="GO" id="GO:0008948">
    <property type="term" value="F:oxaloacetate decarboxylase activity"/>
    <property type="evidence" value="ECO:0007669"/>
    <property type="project" value="TreeGrafter"/>
</dbReference>
<feature type="binding site" evidence="1">
    <location>
        <position position="128"/>
    </location>
    <ligand>
        <name>Mg(2+)</name>
        <dbReference type="ChEBI" id="CHEBI:18420"/>
    </ligand>
</feature>
<dbReference type="Gene3D" id="3.50.30.40">
    <property type="entry name" value="Ribonuclease E inhibitor RraA/RraA-like"/>
    <property type="match status" value="1"/>
</dbReference>
<dbReference type="GO" id="GO:0046872">
    <property type="term" value="F:metal ion binding"/>
    <property type="evidence" value="ECO:0007669"/>
    <property type="project" value="UniProtKB-KW"/>
</dbReference>
<accession>A0A511KMX6</accession>
<comment type="cofactor">
    <cofactor evidence="1">
        <name>Mg(2+)</name>
        <dbReference type="ChEBI" id="CHEBI:18420"/>
    </cofactor>
</comment>
<sequence length="240" mass="26153">MALEGRDQPRRATAEQVRRLAGFSTCEIADALVKLKHPSGGYVPDLERYSGSEQGNLVGEVFTVEMVDGQDTDAPKLERHFVDEATPNTVIFISTPSHTKSASLGGLLATALNKKGVRGVVTSGRCRDLAELRALDFPVFARGHSILGQSPFTRPCRLQVPLTISPTSSSPPSNMEFPPTTVHPFDVVLADLEGVVVIRPDVLEEAMDLAEKGREVDERCRQDLLQGKGVKETLKKHRGK</sequence>
<evidence type="ECO:0000313" key="2">
    <source>
        <dbReference type="EMBL" id="GEM11697.1"/>
    </source>
</evidence>
<evidence type="ECO:0000256" key="1">
    <source>
        <dbReference type="PIRSR" id="PIRSR605493-1"/>
    </source>
</evidence>
<dbReference type="Proteomes" id="UP000321518">
    <property type="component" value="Unassembled WGS sequence"/>
</dbReference>
<dbReference type="OrthoDB" id="1476984at2759"/>
<keyword evidence="1" id="KW-0479">Metal-binding</keyword>
<dbReference type="InterPro" id="IPR005493">
    <property type="entry name" value="RraA/RraA-like"/>
</dbReference>
<comment type="caution">
    <text evidence="2">The sequence shown here is derived from an EMBL/GenBank/DDBJ whole genome shotgun (WGS) entry which is preliminary data.</text>
</comment>